<comment type="similarity">
    <text evidence="7">Belongs to the aspartate/glutamate racemases family.</text>
</comment>
<evidence type="ECO:0000313" key="9">
    <source>
        <dbReference type="Proteomes" id="UP001379949"/>
    </source>
</evidence>
<dbReference type="EMBL" id="JBAKAR010000005">
    <property type="protein sequence ID" value="MEL0613278.1"/>
    <property type="molecule type" value="Genomic_DNA"/>
</dbReference>
<evidence type="ECO:0000256" key="3">
    <source>
        <dbReference type="ARBA" id="ARBA00022960"/>
    </source>
</evidence>
<keyword evidence="9" id="KW-1185">Reference proteome</keyword>
<dbReference type="Proteomes" id="UP001379949">
    <property type="component" value="Unassembled WGS sequence"/>
</dbReference>
<sequence length="276" mass="29957">MKIGIMDSGAGGLTILNAIRQKIPALDLIYLADEAFAPYGEKKPEDIQSRIIKIGQFFESQQVDAIVVACNTATVCAIDCLRGATHLPVIGVEPAVKPAFRISKKRHVAVLATPLTANSQRLGELIDLWREDSKVHIMSSASLAFAIDAWPQSSAQVEEVVRVLCDEMIASEVDTLVLACTHYPLVKSLFAAALGAHCEIIEPSEGVTAQLIRRLKQAYPAQALSWSSPEQTGSIEIVSTKGLENMGRLLGWVDDKAAVATQRSIDFSWFDKVLDA</sequence>
<dbReference type="PROSITE" id="PS00924">
    <property type="entry name" value="ASP_GLU_RACEMASE_2"/>
    <property type="match status" value="1"/>
</dbReference>
<accession>A0ABU9G449</accession>
<comment type="function">
    <text evidence="7">Provides the (R)-glutamate required for cell wall biosynthesis.</text>
</comment>
<dbReference type="RefSeq" id="WP_341567064.1">
    <property type="nucleotide sequence ID" value="NZ_JBAKAR010000005.1"/>
</dbReference>
<dbReference type="InterPro" id="IPR001920">
    <property type="entry name" value="Asp/Glu_race"/>
</dbReference>
<evidence type="ECO:0000256" key="6">
    <source>
        <dbReference type="ARBA" id="ARBA00023316"/>
    </source>
</evidence>
<dbReference type="Gene3D" id="3.40.50.1860">
    <property type="match status" value="2"/>
</dbReference>
<keyword evidence="6 7" id="KW-0961">Cell wall biogenesis/degradation</keyword>
<feature type="binding site" evidence="7">
    <location>
        <begin position="71"/>
        <end position="72"/>
    </location>
    <ligand>
        <name>substrate</name>
    </ligand>
</feature>
<dbReference type="HAMAP" id="MF_00258">
    <property type="entry name" value="Glu_racemase"/>
    <property type="match status" value="1"/>
</dbReference>
<keyword evidence="5 7" id="KW-0413">Isomerase</keyword>
<evidence type="ECO:0000256" key="4">
    <source>
        <dbReference type="ARBA" id="ARBA00022984"/>
    </source>
</evidence>
<evidence type="ECO:0000256" key="2">
    <source>
        <dbReference type="ARBA" id="ARBA00013090"/>
    </source>
</evidence>
<dbReference type="InterPro" id="IPR015942">
    <property type="entry name" value="Asp/Glu/hydantoin_racemase"/>
</dbReference>
<evidence type="ECO:0000256" key="1">
    <source>
        <dbReference type="ARBA" id="ARBA00001602"/>
    </source>
</evidence>
<name>A0ABU9G449_9GAMM</name>
<reference evidence="8 9" key="1">
    <citation type="submission" date="2024-02" db="EMBL/GenBank/DDBJ databases">
        <title>Bacteria isolated from the canopy kelp, Nereocystis luetkeana.</title>
        <authorList>
            <person name="Pfister C.A."/>
            <person name="Younker I.T."/>
            <person name="Light S.H."/>
        </authorList>
    </citation>
    <scope>NUCLEOTIDE SEQUENCE [LARGE SCALE GENOMIC DNA]</scope>
    <source>
        <strain evidence="8 9">TI.4.07</strain>
    </source>
</reference>
<dbReference type="InterPro" id="IPR033134">
    <property type="entry name" value="Asp/Glu_racemase_AS_2"/>
</dbReference>
<dbReference type="InterPro" id="IPR004391">
    <property type="entry name" value="Glu_race"/>
</dbReference>
<feature type="active site" description="Proton donor/acceptor" evidence="7">
    <location>
        <position position="180"/>
    </location>
</feature>
<dbReference type="PROSITE" id="PS00923">
    <property type="entry name" value="ASP_GLU_RACEMASE_1"/>
    <property type="match status" value="1"/>
</dbReference>
<feature type="binding site" evidence="7">
    <location>
        <begin position="181"/>
        <end position="182"/>
    </location>
    <ligand>
        <name>substrate</name>
    </ligand>
</feature>
<dbReference type="PANTHER" id="PTHR21198">
    <property type="entry name" value="GLUTAMATE RACEMASE"/>
    <property type="match status" value="1"/>
</dbReference>
<protein>
    <recommendedName>
        <fullName evidence="2 7">Glutamate racemase</fullName>
        <ecNumber evidence="2 7">5.1.1.3</ecNumber>
    </recommendedName>
</protein>
<comment type="caution">
    <text evidence="8">The sequence shown here is derived from an EMBL/GenBank/DDBJ whole genome shotgun (WGS) entry which is preliminary data.</text>
</comment>
<feature type="binding site" evidence="7">
    <location>
        <begin position="7"/>
        <end position="8"/>
    </location>
    <ligand>
        <name>substrate</name>
    </ligand>
</feature>
<feature type="binding site" evidence="7">
    <location>
        <begin position="39"/>
        <end position="40"/>
    </location>
    <ligand>
        <name>substrate</name>
    </ligand>
</feature>
<dbReference type="NCBIfam" id="TIGR00067">
    <property type="entry name" value="glut_race"/>
    <property type="match status" value="1"/>
</dbReference>
<feature type="active site" description="Proton donor/acceptor" evidence="7">
    <location>
        <position position="70"/>
    </location>
</feature>
<keyword evidence="4 7" id="KW-0573">Peptidoglycan synthesis</keyword>
<organism evidence="8 9">
    <name type="scientific">Marinomonas arenicola</name>
    <dbReference type="NCBI Taxonomy" id="569601"/>
    <lineage>
        <taxon>Bacteria</taxon>
        <taxon>Pseudomonadati</taxon>
        <taxon>Pseudomonadota</taxon>
        <taxon>Gammaproteobacteria</taxon>
        <taxon>Oceanospirillales</taxon>
        <taxon>Oceanospirillaceae</taxon>
        <taxon>Marinomonas</taxon>
    </lineage>
</organism>
<proteinExistence type="inferred from homology"/>
<evidence type="ECO:0000256" key="7">
    <source>
        <dbReference type="HAMAP-Rule" id="MF_00258"/>
    </source>
</evidence>
<evidence type="ECO:0000256" key="5">
    <source>
        <dbReference type="ARBA" id="ARBA00023235"/>
    </source>
</evidence>
<dbReference type="EC" id="5.1.1.3" evidence="2 7"/>
<dbReference type="Pfam" id="PF01177">
    <property type="entry name" value="Asp_Glu_race"/>
    <property type="match status" value="1"/>
</dbReference>
<keyword evidence="3 7" id="KW-0133">Cell shape</keyword>
<comment type="pathway">
    <text evidence="7">Cell wall biogenesis; peptidoglycan biosynthesis.</text>
</comment>
<dbReference type="SUPFAM" id="SSF53681">
    <property type="entry name" value="Aspartate/glutamate racemase"/>
    <property type="match status" value="2"/>
</dbReference>
<dbReference type="InterPro" id="IPR018187">
    <property type="entry name" value="Asp/Glu_racemase_AS_1"/>
</dbReference>
<evidence type="ECO:0000313" key="8">
    <source>
        <dbReference type="EMBL" id="MEL0613278.1"/>
    </source>
</evidence>
<dbReference type="PANTHER" id="PTHR21198:SF3">
    <property type="entry name" value="GLUTAMATE RACEMASE"/>
    <property type="match status" value="1"/>
</dbReference>
<dbReference type="GO" id="GO:0008881">
    <property type="term" value="F:glutamate racemase activity"/>
    <property type="evidence" value="ECO:0007669"/>
    <property type="project" value="UniProtKB-EC"/>
</dbReference>
<gene>
    <name evidence="7 8" type="primary">murI</name>
    <name evidence="8" type="ORF">V6242_08970</name>
</gene>
<comment type="catalytic activity">
    <reaction evidence="1 7">
        <text>L-glutamate = D-glutamate</text>
        <dbReference type="Rhea" id="RHEA:12813"/>
        <dbReference type="ChEBI" id="CHEBI:29985"/>
        <dbReference type="ChEBI" id="CHEBI:29986"/>
        <dbReference type="EC" id="5.1.1.3"/>
    </reaction>
</comment>